<dbReference type="Pfam" id="PF00078">
    <property type="entry name" value="RVT_1"/>
    <property type="match status" value="1"/>
</dbReference>
<protein>
    <submittedName>
        <fullName evidence="3">Uncharacterized protein LOC120106007</fullName>
    </submittedName>
</protein>
<dbReference type="RefSeq" id="XP_038974762.1">
    <property type="nucleotide sequence ID" value="XM_039118834.1"/>
</dbReference>
<accession>A0A8B8ZN54</accession>
<gene>
    <name evidence="3" type="primary">LOC120106007</name>
</gene>
<dbReference type="Proteomes" id="UP000228380">
    <property type="component" value="Unplaced"/>
</dbReference>
<dbReference type="InterPro" id="IPR000477">
    <property type="entry name" value="RT_dom"/>
</dbReference>
<feature type="domain" description="Reverse transcriptase" evidence="1">
    <location>
        <begin position="14"/>
        <end position="106"/>
    </location>
</feature>
<dbReference type="PANTHER" id="PTHR46890:SF48">
    <property type="entry name" value="RNA-DIRECTED DNA POLYMERASE"/>
    <property type="match status" value="1"/>
</dbReference>
<keyword evidence="2" id="KW-1185">Reference proteome</keyword>
<sequence length="107" mass="12637">MAGDWMTTFVTRIPKHLDEAEPSHYKPISLCTTLYKVVIKILVDRMKPLLYSLIYQEQRLKAFVRGQSITDNVLIAQKMIWDLQRAPRQQCYMAVKLDMKRAYDRVC</sequence>
<dbReference type="PANTHER" id="PTHR46890">
    <property type="entry name" value="NON-LTR RETROLELEMENT REVERSE TRANSCRIPTASE-LIKE PROTEIN-RELATED"/>
    <property type="match status" value="1"/>
</dbReference>
<evidence type="ECO:0000259" key="1">
    <source>
        <dbReference type="Pfam" id="PF00078"/>
    </source>
</evidence>
<dbReference type="AlphaFoldDB" id="A0A8B8ZN54"/>
<dbReference type="KEGG" id="pda:120106007"/>
<evidence type="ECO:0000313" key="3">
    <source>
        <dbReference type="RefSeq" id="XP_038974762.1"/>
    </source>
</evidence>
<name>A0A8B8ZN54_PHODC</name>
<dbReference type="GeneID" id="120106007"/>
<proteinExistence type="predicted"/>
<evidence type="ECO:0000313" key="2">
    <source>
        <dbReference type="Proteomes" id="UP000228380"/>
    </source>
</evidence>
<dbReference type="OrthoDB" id="785525at2759"/>
<reference evidence="3" key="1">
    <citation type="submission" date="2025-08" db="UniProtKB">
        <authorList>
            <consortium name="RefSeq"/>
        </authorList>
    </citation>
    <scope>IDENTIFICATION</scope>
    <source>
        <tissue evidence="3">Young leaves</tissue>
    </source>
</reference>
<dbReference type="InterPro" id="IPR052343">
    <property type="entry name" value="Retrotransposon-Effector_Assoc"/>
</dbReference>
<organism evidence="2 3">
    <name type="scientific">Phoenix dactylifera</name>
    <name type="common">Date palm</name>
    <dbReference type="NCBI Taxonomy" id="42345"/>
    <lineage>
        <taxon>Eukaryota</taxon>
        <taxon>Viridiplantae</taxon>
        <taxon>Streptophyta</taxon>
        <taxon>Embryophyta</taxon>
        <taxon>Tracheophyta</taxon>
        <taxon>Spermatophyta</taxon>
        <taxon>Magnoliopsida</taxon>
        <taxon>Liliopsida</taxon>
        <taxon>Arecaceae</taxon>
        <taxon>Coryphoideae</taxon>
        <taxon>Phoeniceae</taxon>
        <taxon>Phoenix</taxon>
    </lineage>
</organism>